<proteinExistence type="predicted"/>
<organism evidence="1">
    <name type="scientific">marine sediment metagenome</name>
    <dbReference type="NCBI Taxonomy" id="412755"/>
    <lineage>
        <taxon>unclassified sequences</taxon>
        <taxon>metagenomes</taxon>
        <taxon>ecological metagenomes</taxon>
    </lineage>
</organism>
<comment type="caution">
    <text evidence="1">The sequence shown here is derived from an EMBL/GenBank/DDBJ whole genome shotgun (WGS) entry which is preliminary data.</text>
</comment>
<dbReference type="AlphaFoldDB" id="X1KEJ5"/>
<sequence length="46" mass="5378">MNSPEDIIDNDPATNGYTNIQNQYAEIIFILPAHITQYRFYGDIRM</sequence>
<reference evidence="1" key="1">
    <citation type="journal article" date="2014" name="Front. Microbiol.">
        <title>High frequency of phylogenetically diverse reductive dehalogenase-homologous genes in deep subseafloor sedimentary metagenomes.</title>
        <authorList>
            <person name="Kawai M."/>
            <person name="Futagami T."/>
            <person name="Toyoda A."/>
            <person name="Takaki Y."/>
            <person name="Nishi S."/>
            <person name="Hori S."/>
            <person name="Arai W."/>
            <person name="Tsubouchi T."/>
            <person name="Morono Y."/>
            <person name="Uchiyama I."/>
            <person name="Ito T."/>
            <person name="Fujiyama A."/>
            <person name="Inagaki F."/>
            <person name="Takami H."/>
        </authorList>
    </citation>
    <scope>NUCLEOTIDE SEQUENCE</scope>
    <source>
        <strain evidence="1">Expedition CK06-06</strain>
    </source>
</reference>
<protein>
    <submittedName>
        <fullName evidence="1">Uncharacterized protein</fullName>
    </submittedName>
</protein>
<evidence type="ECO:0000313" key="1">
    <source>
        <dbReference type="EMBL" id="GAH88594.1"/>
    </source>
</evidence>
<feature type="non-terminal residue" evidence="1">
    <location>
        <position position="46"/>
    </location>
</feature>
<dbReference type="EMBL" id="BARU01038853">
    <property type="protein sequence ID" value="GAH88594.1"/>
    <property type="molecule type" value="Genomic_DNA"/>
</dbReference>
<gene>
    <name evidence="1" type="ORF">S03H2_60314</name>
</gene>
<accession>X1KEJ5</accession>
<name>X1KEJ5_9ZZZZ</name>